<proteinExistence type="predicted"/>
<dbReference type="GO" id="GO:0016740">
    <property type="term" value="F:transferase activity"/>
    <property type="evidence" value="ECO:0007669"/>
    <property type="project" value="UniProtKB-KW"/>
</dbReference>
<dbReference type="InterPro" id="IPR001173">
    <property type="entry name" value="Glyco_trans_2-like"/>
</dbReference>
<reference evidence="3 4" key="1">
    <citation type="submission" date="2020-05" db="EMBL/GenBank/DDBJ databases">
        <title>Genome Sequencing of Type Strains.</title>
        <authorList>
            <person name="Lemaire J.F."/>
            <person name="Inderbitzin P."/>
            <person name="Gregorio O.A."/>
            <person name="Collins S.B."/>
            <person name="Wespe N."/>
            <person name="Knight-Connoni V."/>
        </authorList>
    </citation>
    <scope>NUCLEOTIDE SEQUENCE [LARGE SCALE GENOMIC DNA]</scope>
    <source>
        <strain evidence="3 4">ATCC 25174</strain>
    </source>
</reference>
<dbReference type="Proteomes" id="UP000565724">
    <property type="component" value="Unassembled WGS sequence"/>
</dbReference>
<evidence type="ECO:0000256" key="1">
    <source>
        <dbReference type="SAM" id="MobiDB-lite"/>
    </source>
</evidence>
<comment type="caution">
    <text evidence="3">The sequence shown here is derived from an EMBL/GenBank/DDBJ whole genome shotgun (WGS) entry which is preliminary data.</text>
</comment>
<dbReference type="AlphaFoldDB" id="A0A7Y6DXM3"/>
<dbReference type="Gene3D" id="3.90.550.10">
    <property type="entry name" value="Spore Coat Polysaccharide Biosynthesis Protein SpsA, Chain A"/>
    <property type="match status" value="1"/>
</dbReference>
<accession>A0A7Y6DXM3</accession>
<feature type="region of interest" description="Disordered" evidence="1">
    <location>
        <begin position="1"/>
        <end position="20"/>
    </location>
</feature>
<dbReference type="SUPFAM" id="SSF53448">
    <property type="entry name" value="Nucleotide-diphospho-sugar transferases"/>
    <property type="match status" value="1"/>
</dbReference>
<dbReference type="RefSeq" id="WP_175346988.1">
    <property type="nucleotide sequence ID" value="NZ_JABMCI010000060.1"/>
</dbReference>
<feature type="domain" description="Glycosyltransferase 2-like" evidence="2">
    <location>
        <begin position="29"/>
        <end position="193"/>
    </location>
</feature>
<evidence type="ECO:0000259" key="2">
    <source>
        <dbReference type="Pfam" id="PF00535"/>
    </source>
</evidence>
<gene>
    <name evidence="3" type="ORF">HP550_07580</name>
</gene>
<keyword evidence="3" id="KW-0808">Transferase</keyword>
<sequence length="263" mass="28137">MPDDSVQDHAHTAEATVRTTSTPVPELDIIVPAYNEAARIGATLDALCGTLSRTGTRARVLVVDNASVDDTVDQVVRSRGSHLIPIEVVNCRAQGKGAAVRAGIRRADAPFVAYLDADQSTPPQALITGLMLLKHGWDAVIGSRRALGGVYLVPQAPLRRAGSRAFNLAASRIVGQVSDTQCGLKMFRTEAIKPVFAASQIDGFAFDVELLARARDAGLRVMELPVSWTDSPGSTFSPVRDGLTAFRELSRVRRVLRSEVAPA</sequence>
<keyword evidence="4" id="KW-1185">Reference proteome</keyword>
<evidence type="ECO:0000313" key="4">
    <source>
        <dbReference type="Proteomes" id="UP000565724"/>
    </source>
</evidence>
<dbReference type="Pfam" id="PF00535">
    <property type="entry name" value="Glycos_transf_2"/>
    <property type="match status" value="1"/>
</dbReference>
<dbReference type="EMBL" id="JABMCI010000060">
    <property type="protein sequence ID" value="NUU17109.1"/>
    <property type="molecule type" value="Genomic_DNA"/>
</dbReference>
<dbReference type="InterPro" id="IPR029044">
    <property type="entry name" value="Nucleotide-diphossugar_trans"/>
</dbReference>
<evidence type="ECO:0000313" key="3">
    <source>
        <dbReference type="EMBL" id="NUU17109.1"/>
    </source>
</evidence>
<feature type="compositionally biased region" description="Basic and acidic residues" evidence="1">
    <location>
        <begin position="1"/>
        <end position="12"/>
    </location>
</feature>
<dbReference type="PANTHER" id="PTHR10859">
    <property type="entry name" value="GLYCOSYL TRANSFERASE"/>
    <property type="match status" value="1"/>
</dbReference>
<organism evidence="3 4">
    <name type="scientific">Cellulomonas humilata</name>
    <dbReference type="NCBI Taxonomy" id="144055"/>
    <lineage>
        <taxon>Bacteria</taxon>
        <taxon>Bacillati</taxon>
        <taxon>Actinomycetota</taxon>
        <taxon>Actinomycetes</taxon>
        <taxon>Micrococcales</taxon>
        <taxon>Cellulomonadaceae</taxon>
        <taxon>Cellulomonas</taxon>
    </lineage>
</organism>
<dbReference type="GO" id="GO:0006487">
    <property type="term" value="P:protein N-linked glycosylation"/>
    <property type="evidence" value="ECO:0007669"/>
    <property type="project" value="TreeGrafter"/>
</dbReference>
<name>A0A7Y6DXM3_9CELL</name>
<dbReference type="PANTHER" id="PTHR10859:SF91">
    <property type="entry name" value="DOLICHYL-PHOSPHATE BETA-GLUCOSYLTRANSFERASE"/>
    <property type="match status" value="1"/>
</dbReference>
<protein>
    <submittedName>
        <fullName evidence="3">Glycosyltransferase</fullName>
    </submittedName>
</protein>